<dbReference type="Pfam" id="PF21085">
    <property type="entry name" value="CusS"/>
    <property type="match status" value="1"/>
</dbReference>
<dbReference type="FunFam" id="3.30.565.10:FF:000006">
    <property type="entry name" value="Sensor histidine kinase WalK"/>
    <property type="match status" value="1"/>
</dbReference>
<evidence type="ECO:0000313" key="18">
    <source>
        <dbReference type="Proteomes" id="UP000647424"/>
    </source>
</evidence>
<dbReference type="Gene3D" id="3.30.565.10">
    <property type="entry name" value="Histidine kinase-like ATPase, C-terminal domain"/>
    <property type="match status" value="1"/>
</dbReference>
<evidence type="ECO:0000256" key="3">
    <source>
        <dbReference type="ARBA" id="ARBA00022475"/>
    </source>
</evidence>
<dbReference type="InterPro" id="IPR050428">
    <property type="entry name" value="TCS_sensor_his_kinase"/>
</dbReference>
<organism evidence="17 18">
    <name type="scientific">Limnohabitans radicicola</name>
    <dbReference type="NCBI Taxonomy" id="2771427"/>
    <lineage>
        <taxon>Bacteria</taxon>
        <taxon>Pseudomonadati</taxon>
        <taxon>Pseudomonadota</taxon>
        <taxon>Betaproteobacteria</taxon>
        <taxon>Burkholderiales</taxon>
        <taxon>Comamonadaceae</taxon>
        <taxon>Limnohabitans</taxon>
    </lineage>
</organism>
<keyword evidence="13 14" id="KW-0472">Membrane</keyword>
<evidence type="ECO:0000256" key="10">
    <source>
        <dbReference type="ARBA" id="ARBA00022840"/>
    </source>
</evidence>
<dbReference type="InterPro" id="IPR036097">
    <property type="entry name" value="HisK_dim/P_sf"/>
</dbReference>
<evidence type="ECO:0000256" key="6">
    <source>
        <dbReference type="ARBA" id="ARBA00022679"/>
    </source>
</evidence>
<dbReference type="GO" id="GO:0005886">
    <property type="term" value="C:plasma membrane"/>
    <property type="evidence" value="ECO:0007669"/>
    <property type="project" value="UniProtKB-SubCell"/>
</dbReference>
<dbReference type="CDD" id="cd06225">
    <property type="entry name" value="HAMP"/>
    <property type="match status" value="1"/>
</dbReference>
<dbReference type="SUPFAM" id="SSF55874">
    <property type="entry name" value="ATPase domain of HSP90 chaperone/DNA topoisomerase II/histidine kinase"/>
    <property type="match status" value="1"/>
</dbReference>
<comment type="subcellular location">
    <subcellularLocation>
        <location evidence="2">Cell inner membrane</location>
        <topology evidence="2">Multi-pass membrane protein</topology>
    </subcellularLocation>
</comment>
<evidence type="ECO:0000256" key="5">
    <source>
        <dbReference type="ARBA" id="ARBA00022553"/>
    </source>
</evidence>
<dbReference type="SMART" id="SM00388">
    <property type="entry name" value="HisKA"/>
    <property type="match status" value="1"/>
</dbReference>
<protein>
    <recommendedName>
        <fullName evidence="14">Sensor protein</fullName>
        <ecNumber evidence="14">2.7.13.3</ecNumber>
    </recommendedName>
</protein>
<evidence type="ECO:0000313" key="17">
    <source>
        <dbReference type="EMBL" id="MBD8051285.1"/>
    </source>
</evidence>
<dbReference type="PANTHER" id="PTHR45436">
    <property type="entry name" value="SENSOR HISTIDINE KINASE YKOH"/>
    <property type="match status" value="1"/>
</dbReference>
<dbReference type="SMART" id="SM00304">
    <property type="entry name" value="HAMP"/>
    <property type="match status" value="1"/>
</dbReference>
<dbReference type="PROSITE" id="PS50109">
    <property type="entry name" value="HIS_KIN"/>
    <property type="match status" value="1"/>
</dbReference>
<evidence type="ECO:0000256" key="11">
    <source>
        <dbReference type="ARBA" id="ARBA00022989"/>
    </source>
</evidence>
<dbReference type="EC" id="2.7.13.3" evidence="14"/>
<dbReference type="AlphaFoldDB" id="A0A927FH27"/>
<dbReference type="Gene3D" id="1.10.287.130">
    <property type="match status" value="1"/>
</dbReference>
<keyword evidence="3 14" id="KW-1003">Cell membrane</keyword>
<keyword evidence="5" id="KW-0597">Phosphoprotein</keyword>
<accession>A0A927FH27</accession>
<reference evidence="17" key="1">
    <citation type="submission" date="2020-09" db="EMBL/GenBank/DDBJ databases">
        <title>Genome seq and assembly of Limnohabitants sp.</title>
        <authorList>
            <person name="Chhetri G."/>
        </authorList>
    </citation>
    <scope>NUCLEOTIDE SEQUENCE</scope>
    <source>
        <strain evidence="17">JUR4</strain>
    </source>
</reference>
<comment type="catalytic activity">
    <reaction evidence="1 14">
        <text>ATP + protein L-histidine = ADP + protein N-phospho-L-histidine.</text>
        <dbReference type="EC" id="2.7.13.3"/>
    </reaction>
</comment>
<evidence type="ECO:0000259" key="15">
    <source>
        <dbReference type="PROSITE" id="PS50109"/>
    </source>
</evidence>
<dbReference type="InterPro" id="IPR048590">
    <property type="entry name" value="CusS-like_sensor"/>
</dbReference>
<dbReference type="InterPro" id="IPR003660">
    <property type="entry name" value="HAMP_dom"/>
</dbReference>
<dbReference type="InterPro" id="IPR005467">
    <property type="entry name" value="His_kinase_dom"/>
</dbReference>
<feature type="transmembrane region" description="Helical" evidence="14">
    <location>
        <begin position="12"/>
        <end position="34"/>
    </location>
</feature>
<dbReference type="PRINTS" id="PR00344">
    <property type="entry name" value="BCTRLSENSOR"/>
</dbReference>
<dbReference type="Pfam" id="PF02518">
    <property type="entry name" value="HATPase_c"/>
    <property type="match status" value="1"/>
</dbReference>
<proteinExistence type="predicted"/>
<dbReference type="Gene3D" id="6.10.340.10">
    <property type="match status" value="1"/>
</dbReference>
<sequence>MLRNLSLTSRLTIFFTLVAAAVVLGLGWLCMVSADRHFLDLDRMALEDKRQLIEDILANSNSAEDARWRLGESLSHHHGLLVSIKNSSGQTLYKSEEFKFLEKPISSDHGKDDHALQTLKSGGSEFHAIQFQTVAKYRQEDTLTASVAIDAAHHQEFLEELQRSLAVYALFATLISGLLGWIAAHQGMAPLRAMRSRAAVVTGQQLEERMPVEAVPIEMADLAKELNQMLDRLESDFRRLSEFSSDLAHELRTPISNLLTQTQVTLSTKRDAFTYRDILASNAEELQRLGRMVSDMLFLAKTERGVDLPNKEIFSAAQEILALCEFYEAVAEEKHISLSAHGDGCIHGDRLMFRRAVSNLLSNALRHTPQGGEVKVIVTDSGTSTEVVVQNTGTEIDPRVLPRLFDRFYRADPARSHPDSDGAGLGLAITKAIVEAHGGIAEVTSQQGKTSFILKFPHL</sequence>
<dbReference type="EMBL" id="JACYFT010000002">
    <property type="protein sequence ID" value="MBD8051285.1"/>
    <property type="molecule type" value="Genomic_DNA"/>
</dbReference>
<keyword evidence="18" id="KW-1185">Reference proteome</keyword>
<dbReference type="PROSITE" id="PS50885">
    <property type="entry name" value="HAMP"/>
    <property type="match status" value="1"/>
</dbReference>
<feature type="domain" description="HAMP" evidence="16">
    <location>
        <begin position="185"/>
        <end position="238"/>
    </location>
</feature>
<dbReference type="PANTHER" id="PTHR45436:SF15">
    <property type="entry name" value="SENSOR HISTIDINE KINASE CUSS"/>
    <property type="match status" value="1"/>
</dbReference>
<feature type="transmembrane region" description="Helical" evidence="14">
    <location>
        <begin position="165"/>
        <end position="184"/>
    </location>
</feature>
<evidence type="ECO:0000259" key="16">
    <source>
        <dbReference type="PROSITE" id="PS50885"/>
    </source>
</evidence>
<keyword evidence="12 14" id="KW-0902">Two-component regulatory system</keyword>
<keyword evidence="11 14" id="KW-1133">Transmembrane helix</keyword>
<evidence type="ECO:0000256" key="1">
    <source>
        <dbReference type="ARBA" id="ARBA00000085"/>
    </source>
</evidence>
<keyword evidence="6 14" id="KW-0808">Transferase</keyword>
<dbReference type="Proteomes" id="UP000647424">
    <property type="component" value="Unassembled WGS sequence"/>
</dbReference>
<dbReference type="InterPro" id="IPR006290">
    <property type="entry name" value="CztS_silS_copS"/>
</dbReference>
<keyword evidence="7 14" id="KW-0812">Transmembrane</keyword>
<keyword evidence="8 14" id="KW-0547">Nucleotide-binding</keyword>
<comment type="caution">
    <text evidence="17">The sequence shown here is derived from an EMBL/GenBank/DDBJ whole genome shotgun (WGS) entry which is preliminary data.</text>
</comment>
<dbReference type="NCBIfam" id="TIGR01386">
    <property type="entry name" value="cztS_silS_copS"/>
    <property type="match status" value="1"/>
</dbReference>
<keyword evidence="10 14" id="KW-0067">ATP-binding</keyword>
<keyword evidence="9 14" id="KW-0418">Kinase</keyword>
<evidence type="ECO:0000256" key="13">
    <source>
        <dbReference type="ARBA" id="ARBA00023136"/>
    </source>
</evidence>
<dbReference type="Pfam" id="PF00672">
    <property type="entry name" value="HAMP"/>
    <property type="match status" value="1"/>
</dbReference>
<dbReference type="SMART" id="SM00387">
    <property type="entry name" value="HATPase_c"/>
    <property type="match status" value="1"/>
</dbReference>
<evidence type="ECO:0000256" key="7">
    <source>
        <dbReference type="ARBA" id="ARBA00022692"/>
    </source>
</evidence>
<keyword evidence="4 14" id="KW-0997">Cell inner membrane</keyword>
<evidence type="ECO:0000256" key="4">
    <source>
        <dbReference type="ARBA" id="ARBA00022519"/>
    </source>
</evidence>
<dbReference type="SUPFAM" id="SSF47384">
    <property type="entry name" value="Homodimeric domain of signal transducing histidine kinase"/>
    <property type="match status" value="1"/>
</dbReference>
<dbReference type="RefSeq" id="WP_191819729.1">
    <property type="nucleotide sequence ID" value="NZ_JACYFT010000002.1"/>
</dbReference>
<dbReference type="CDD" id="cd00082">
    <property type="entry name" value="HisKA"/>
    <property type="match status" value="1"/>
</dbReference>
<evidence type="ECO:0000256" key="12">
    <source>
        <dbReference type="ARBA" id="ARBA00023012"/>
    </source>
</evidence>
<gene>
    <name evidence="17" type="ORF">IC609_12080</name>
</gene>
<dbReference type="Pfam" id="PF00512">
    <property type="entry name" value="HisKA"/>
    <property type="match status" value="1"/>
</dbReference>
<dbReference type="CDD" id="cd00075">
    <property type="entry name" value="HATPase"/>
    <property type="match status" value="1"/>
</dbReference>
<evidence type="ECO:0000256" key="14">
    <source>
        <dbReference type="RuleBase" id="RU364088"/>
    </source>
</evidence>
<evidence type="ECO:0000256" key="9">
    <source>
        <dbReference type="ARBA" id="ARBA00022777"/>
    </source>
</evidence>
<evidence type="ECO:0000256" key="2">
    <source>
        <dbReference type="ARBA" id="ARBA00004429"/>
    </source>
</evidence>
<dbReference type="GO" id="GO:0005524">
    <property type="term" value="F:ATP binding"/>
    <property type="evidence" value="ECO:0007669"/>
    <property type="project" value="UniProtKB-KW"/>
</dbReference>
<name>A0A927FH27_9BURK</name>
<evidence type="ECO:0000256" key="8">
    <source>
        <dbReference type="ARBA" id="ARBA00022741"/>
    </source>
</evidence>
<dbReference type="InterPro" id="IPR036890">
    <property type="entry name" value="HATPase_C_sf"/>
</dbReference>
<dbReference type="GO" id="GO:0000155">
    <property type="term" value="F:phosphorelay sensor kinase activity"/>
    <property type="evidence" value="ECO:0007669"/>
    <property type="project" value="InterPro"/>
</dbReference>
<comment type="function">
    <text evidence="14">Member of a two-component regulatory system.</text>
</comment>
<dbReference type="InterPro" id="IPR003661">
    <property type="entry name" value="HisK_dim/P_dom"/>
</dbReference>
<dbReference type="InterPro" id="IPR004358">
    <property type="entry name" value="Sig_transdc_His_kin-like_C"/>
</dbReference>
<dbReference type="InterPro" id="IPR003594">
    <property type="entry name" value="HATPase_dom"/>
</dbReference>
<feature type="domain" description="Histidine kinase" evidence="15">
    <location>
        <begin position="246"/>
        <end position="459"/>
    </location>
</feature>